<proteinExistence type="predicted"/>
<dbReference type="PANTHER" id="PTHR34502:SF6">
    <property type="entry name" value="DUF6594 DOMAIN-CONTAINING PROTEIN"/>
    <property type="match status" value="1"/>
</dbReference>
<feature type="compositionally biased region" description="Basic residues" evidence="2">
    <location>
        <begin position="43"/>
        <end position="53"/>
    </location>
</feature>
<dbReference type="PANTHER" id="PTHR34502">
    <property type="entry name" value="DUF6594 DOMAIN-CONTAINING PROTEIN-RELATED"/>
    <property type="match status" value="1"/>
</dbReference>
<sequence>MPSLYRELARDSPQQAAATMDSPGGDEDHYLQKLMAQEEQLRRHMLRSPTHHHARDEPHYAHNDAADSPRGPTVFPYYYYSDSSSQPQPGPYWGHPDPPPPPAPHVPVSDPSYHAAAQPYGQFPPPSPHGRIGGGGQLQSGAPDLSKMTITGYEKLAFALAEKSTRHDANAAEVERGAHSRRSIRPLYRRFEYLNHRILLHIQDELAELEEELRELDECIAQQQDTASGEAQPASRRLESRYGSDLHARRTLLLGNIYSKLGQYSRASL</sequence>
<dbReference type="Pfam" id="PF20237">
    <property type="entry name" value="DUF6594"/>
    <property type="match status" value="1"/>
</dbReference>
<feature type="compositionally biased region" description="Pro residues" evidence="2">
    <location>
        <begin position="96"/>
        <end position="105"/>
    </location>
</feature>
<feature type="compositionally biased region" description="Low complexity" evidence="2">
    <location>
        <begin position="76"/>
        <end position="95"/>
    </location>
</feature>
<feature type="domain" description="DUF6594" evidence="3">
    <location>
        <begin position="185"/>
        <end position="266"/>
    </location>
</feature>
<name>A0ABR3SYE3_9PEZI</name>
<dbReference type="InterPro" id="IPR046529">
    <property type="entry name" value="DUF6594"/>
</dbReference>
<evidence type="ECO:0000256" key="2">
    <source>
        <dbReference type="SAM" id="MobiDB-lite"/>
    </source>
</evidence>
<feature type="compositionally biased region" description="Basic and acidic residues" evidence="2">
    <location>
        <begin position="54"/>
        <end position="67"/>
    </location>
</feature>
<feature type="coiled-coil region" evidence="1">
    <location>
        <begin position="199"/>
        <end position="226"/>
    </location>
</feature>
<reference evidence="4 5" key="1">
    <citation type="submission" date="2024-02" db="EMBL/GenBank/DDBJ databases">
        <title>De novo assembly and annotation of 12 fungi associated with fruit tree decline syndrome in Ontario, Canada.</title>
        <authorList>
            <person name="Sulman M."/>
            <person name="Ellouze W."/>
            <person name="Ilyukhin E."/>
        </authorList>
    </citation>
    <scope>NUCLEOTIDE SEQUENCE [LARGE SCALE GENOMIC DNA]</scope>
    <source>
        <strain evidence="4 5">M1-105</strain>
    </source>
</reference>
<organism evidence="4 5">
    <name type="scientific">Neofusicoccum ribis</name>
    <dbReference type="NCBI Taxonomy" id="45134"/>
    <lineage>
        <taxon>Eukaryota</taxon>
        <taxon>Fungi</taxon>
        <taxon>Dikarya</taxon>
        <taxon>Ascomycota</taxon>
        <taxon>Pezizomycotina</taxon>
        <taxon>Dothideomycetes</taxon>
        <taxon>Dothideomycetes incertae sedis</taxon>
        <taxon>Botryosphaeriales</taxon>
        <taxon>Botryosphaeriaceae</taxon>
        <taxon>Neofusicoccum</taxon>
    </lineage>
</organism>
<feature type="region of interest" description="Disordered" evidence="2">
    <location>
        <begin position="1"/>
        <end position="142"/>
    </location>
</feature>
<evidence type="ECO:0000313" key="5">
    <source>
        <dbReference type="Proteomes" id="UP001521116"/>
    </source>
</evidence>
<accession>A0ABR3SYE3</accession>
<evidence type="ECO:0000256" key="1">
    <source>
        <dbReference type="SAM" id="Coils"/>
    </source>
</evidence>
<evidence type="ECO:0000313" key="4">
    <source>
        <dbReference type="EMBL" id="KAL1632111.1"/>
    </source>
</evidence>
<protein>
    <recommendedName>
        <fullName evidence="3">DUF6594 domain-containing protein</fullName>
    </recommendedName>
</protein>
<dbReference type="Proteomes" id="UP001521116">
    <property type="component" value="Unassembled WGS sequence"/>
</dbReference>
<keyword evidence="5" id="KW-1185">Reference proteome</keyword>
<comment type="caution">
    <text evidence="4">The sequence shown here is derived from an EMBL/GenBank/DDBJ whole genome shotgun (WGS) entry which is preliminary data.</text>
</comment>
<keyword evidence="1" id="KW-0175">Coiled coil</keyword>
<gene>
    <name evidence="4" type="ORF">SLS56_004000</name>
</gene>
<dbReference type="EMBL" id="JAJVDC020000034">
    <property type="protein sequence ID" value="KAL1632111.1"/>
    <property type="molecule type" value="Genomic_DNA"/>
</dbReference>
<evidence type="ECO:0000259" key="3">
    <source>
        <dbReference type="Pfam" id="PF20237"/>
    </source>
</evidence>